<evidence type="ECO:0000313" key="9">
    <source>
        <dbReference type="EMBL" id="OHA76070.1"/>
    </source>
</evidence>
<dbReference type="GO" id="GO:0006412">
    <property type="term" value="P:translation"/>
    <property type="evidence" value="ECO:0007669"/>
    <property type="project" value="UniProtKB-UniRule"/>
</dbReference>
<dbReference type="Gene3D" id="2.40.240.10">
    <property type="entry name" value="Ribosomal Protein L25, Chain P"/>
    <property type="match status" value="1"/>
</dbReference>
<evidence type="ECO:0000256" key="1">
    <source>
        <dbReference type="ARBA" id="ARBA00022730"/>
    </source>
</evidence>
<gene>
    <name evidence="5" type="primary">rplY</name>
    <name evidence="5" type="synonym">ctc</name>
    <name evidence="9" type="ORF">A3J30_03945</name>
</gene>
<evidence type="ECO:0000313" key="10">
    <source>
        <dbReference type="Proteomes" id="UP000178222"/>
    </source>
</evidence>
<evidence type="ECO:0000256" key="3">
    <source>
        <dbReference type="ARBA" id="ARBA00022980"/>
    </source>
</evidence>
<keyword evidence="2 5" id="KW-0694">RNA-binding</keyword>
<evidence type="ECO:0000256" key="2">
    <source>
        <dbReference type="ARBA" id="ARBA00022884"/>
    </source>
</evidence>
<dbReference type="InterPro" id="IPR011035">
    <property type="entry name" value="Ribosomal_bL25/Gln-tRNA_synth"/>
</dbReference>
<organism evidence="9 10">
    <name type="scientific">Candidatus Wildermuthbacteria bacterium RIFCSPLOWO2_02_FULL_47_9c</name>
    <dbReference type="NCBI Taxonomy" id="1802466"/>
    <lineage>
        <taxon>Bacteria</taxon>
        <taxon>Candidatus Wildermuthiibacteriota</taxon>
    </lineage>
</organism>
<feature type="domain" description="Large ribosomal subunit protein bL25 L25" evidence="7">
    <location>
        <begin position="4"/>
        <end position="88"/>
    </location>
</feature>
<comment type="subunit">
    <text evidence="5">Part of the 50S ribosomal subunit; part of the 5S rRNA/L5/L18/L25 subcomplex. Contacts the 5S rRNA. Binds to the 5S rRNA independently of L5 and L18.</text>
</comment>
<dbReference type="InterPro" id="IPR001021">
    <property type="entry name" value="Ribosomal_bL25_long"/>
</dbReference>
<evidence type="ECO:0000256" key="4">
    <source>
        <dbReference type="ARBA" id="ARBA00023274"/>
    </source>
</evidence>
<evidence type="ECO:0000256" key="6">
    <source>
        <dbReference type="SAM" id="MobiDB-lite"/>
    </source>
</evidence>
<dbReference type="Pfam" id="PF14693">
    <property type="entry name" value="Ribosomal_TL5_C"/>
    <property type="match status" value="1"/>
</dbReference>
<feature type="domain" description="Large ribosomal subunit protein bL25 beta" evidence="8">
    <location>
        <begin position="96"/>
        <end position="180"/>
    </location>
</feature>
<dbReference type="InterPro" id="IPR020057">
    <property type="entry name" value="Ribosomal_bL25_b-dom"/>
</dbReference>
<dbReference type="GO" id="GO:0008097">
    <property type="term" value="F:5S rRNA binding"/>
    <property type="evidence" value="ECO:0007669"/>
    <property type="project" value="InterPro"/>
</dbReference>
<evidence type="ECO:0000259" key="8">
    <source>
        <dbReference type="Pfam" id="PF14693"/>
    </source>
</evidence>
<evidence type="ECO:0000259" key="7">
    <source>
        <dbReference type="Pfam" id="PF01386"/>
    </source>
</evidence>
<dbReference type="PANTHER" id="PTHR33284">
    <property type="entry name" value="RIBOSOMAL PROTEIN L25/GLN-TRNA SYNTHETASE, ANTI-CODON-BINDING DOMAIN-CONTAINING PROTEIN"/>
    <property type="match status" value="1"/>
</dbReference>
<dbReference type="AlphaFoldDB" id="A0A1G2RTA5"/>
<keyword evidence="1 5" id="KW-0699">rRNA-binding</keyword>
<protein>
    <recommendedName>
        <fullName evidence="5">Large ribosomal subunit protein bL25</fullName>
    </recommendedName>
    <alternativeName>
        <fullName evidence="5">General stress protein CTC</fullName>
    </alternativeName>
</protein>
<dbReference type="GO" id="GO:0003735">
    <property type="term" value="F:structural constituent of ribosome"/>
    <property type="evidence" value="ECO:0007669"/>
    <property type="project" value="InterPro"/>
</dbReference>
<dbReference type="PANTHER" id="PTHR33284:SF1">
    <property type="entry name" value="RIBOSOMAL PROTEIN L25_GLN-TRNA SYNTHETASE, ANTI-CODON-BINDING DOMAIN-CONTAINING PROTEIN"/>
    <property type="match status" value="1"/>
</dbReference>
<sequence>MLGLAVQKRNKEEKAQSVRKGGAIPGVLYGPKVKPAILKVNGKEFQKVYEEAGESSLIQLESSDGSRPVLIREIQKDPLRGEIIHVDFYQPPLDEKTEVRVPLIFEGEAPAVRDLGGTLLKNIQEVDVRALPQHLPHEIVVDVSELATFEDKIVISDLMHDDRVEILRDSEEVVAQVVETQDIEAELEQPVVEDVGGVEQVKPEHPAGQEAEEGGTGEGGAEGASQNQKQGEKAK</sequence>
<dbReference type="HAMAP" id="MF_01334">
    <property type="entry name" value="Ribosomal_bL25_CTC"/>
    <property type="match status" value="1"/>
</dbReference>
<dbReference type="NCBIfam" id="TIGR00731">
    <property type="entry name" value="bL25_bact_ctc"/>
    <property type="match status" value="1"/>
</dbReference>
<comment type="caution">
    <text evidence="9">The sequence shown here is derived from an EMBL/GenBank/DDBJ whole genome shotgun (WGS) entry which is preliminary data.</text>
</comment>
<name>A0A1G2RTA5_9BACT</name>
<dbReference type="InterPro" id="IPR037121">
    <property type="entry name" value="Ribosomal_bL25_C"/>
</dbReference>
<dbReference type="SUPFAM" id="SSF50715">
    <property type="entry name" value="Ribosomal protein L25-like"/>
    <property type="match status" value="1"/>
</dbReference>
<keyword evidence="4 5" id="KW-0687">Ribonucleoprotein</keyword>
<dbReference type="InterPro" id="IPR020930">
    <property type="entry name" value="Ribosomal_uL5_bac-type"/>
</dbReference>
<dbReference type="Gene3D" id="2.170.120.20">
    <property type="entry name" value="Ribosomal protein L25, beta domain"/>
    <property type="match status" value="1"/>
</dbReference>
<keyword evidence="3 5" id="KW-0689">Ribosomal protein</keyword>
<dbReference type="InterPro" id="IPR020056">
    <property type="entry name" value="Rbsml_bL25/Gln-tRNA_synth_N"/>
</dbReference>
<dbReference type="InterPro" id="IPR029751">
    <property type="entry name" value="Ribosomal_L25_dom"/>
</dbReference>
<proteinExistence type="inferred from homology"/>
<dbReference type="Proteomes" id="UP000178222">
    <property type="component" value="Unassembled WGS sequence"/>
</dbReference>
<comment type="function">
    <text evidence="5">This is one of the proteins that binds to the 5S RNA in the ribosome where it forms part of the central protuberance.</text>
</comment>
<reference evidence="9 10" key="1">
    <citation type="journal article" date="2016" name="Nat. Commun.">
        <title>Thousands of microbial genomes shed light on interconnected biogeochemical processes in an aquifer system.</title>
        <authorList>
            <person name="Anantharaman K."/>
            <person name="Brown C.T."/>
            <person name="Hug L.A."/>
            <person name="Sharon I."/>
            <person name="Castelle C.J."/>
            <person name="Probst A.J."/>
            <person name="Thomas B.C."/>
            <person name="Singh A."/>
            <person name="Wilkins M.J."/>
            <person name="Karaoz U."/>
            <person name="Brodie E.L."/>
            <person name="Williams K.H."/>
            <person name="Hubbard S.S."/>
            <person name="Banfield J.F."/>
        </authorList>
    </citation>
    <scope>NUCLEOTIDE SEQUENCE [LARGE SCALE GENOMIC DNA]</scope>
</reference>
<dbReference type="GO" id="GO:0022625">
    <property type="term" value="C:cytosolic large ribosomal subunit"/>
    <property type="evidence" value="ECO:0007669"/>
    <property type="project" value="TreeGrafter"/>
</dbReference>
<accession>A0A1G2RTA5</accession>
<dbReference type="CDD" id="cd00495">
    <property type="entry name" value="Ribosomal_L25_TL5_CTC"/>
    <property type="match status" value="1"/>
</dbReference>
<comment type="similarity">
    <text evidence="5">Belongs to the bacterial ribosomal protein bL25 family. CTC subfamily.</text>
</comment>
<dbReference type="EMBL" id="MHUL01000042">
    <property type="protein sequence ID" value="OHA76070.1"/>
    <property type="molecule type" value="Genomic_DNA"/>
</dbReference>
<evidence type="ECO:0000256" key="5">
    <source>
        <dbReference type="HAMAP-Rule" id="MF_01334"/>
    </source>
</evidence>
<feature type="region of interest" description="Disordered" evidence="6">
    <location>
        <begin position="188"/>
        <end position="235"/>
    </location>
</feature>
<dbReference type="Pfam" id="PF01386">
    <property type="entry name" value="Ribosomal_L25p"/>
    <property type="match status" value="1"/>
</dbReference>